<name>A0A8J6YSK2_9RHOB</name>
<protein>
    <submittedName>
        <fullName evidence="1">Putative baseplate assembly protein</fullName>
    </submittedName>
</protein>
<dbReference type="AlphaFoldDB" id="A0A8J6YSK2"/>
<dbReference type="EMBL" id="JACVXA010000021">
    <property type="protein sequence ID" value="MBE3638373.1"/>
    <property type="molecule type" value="Genomic_DNA"/>
</dbReference>
<organism evidence="1 2">
    <name type="scientific">Mangrovicoccus algicola</name>
    <dbReference type="NCBI Taxonomy" id="2771008"/>
    <lineage>
        <taxon>Bacteria</taxon>
        <taxon>Pseudomonadati</taxon>
        <taxon>Pseudomonadota</taxon>
        <taxon>Alphaproteobacteria</taxon>
        <taxon>Rhodobacterales</taxon>
        <taxon>Paracoccaceae</taxon>
        <taxon>Mangrovicoccus</taxon>
    </lineage>
</organism>
<dbReference type="RefSeq" id="WP_193181914.1">
    <property type="nucleotide sequence ID" value="NZ_JACVXA010000021.1"/>
</dbReference>
<evidence type="ECO:0000313" key="1">
    <source>
        <dbReference type="EMBL" id="MBE3638373.1"/>
    </source>
</evidence>
<dbReference type="NCBIfam" id="TIGR02243">
    <property type="entry name" value="putative baseplate assembly protein"/>
    <property type="match status" value="1"/>
</dbReference>
<dbReference type="Proteomes" id="UP000609121">
    <property type="component" value="Unassembled WGS sequence"/>
</dbReference>
<keyword evidence="2" id="KW-1185">Reference proteome</keyword>
<sequence>MTLTPPNLDSRSFDDLLREARDRIPRYTPEWTNFNDSDPGMTLVKLHAWMTETILWELNRVPELNYVKFLELVGIDRAPARPARTRLRAGLDKLGGPGDPLVVDVPLGARVAVEDPDLATELVFETDASLRALNAAIAAVIVPAADPQGVARELVTAWQDGPTWLHHFDPLGPGSPGAALYLGLLLRPEAKPPMAQYSEDRMPAGTLVLYADTIEVLDAAAGQGGGIVEGPAAIRCADPAAAAAATARLEWQAYTGDLSAAGLFADDSDAGWSDLGVSGDGTAGLTRAGALALELPAGMTALSPLRLSREFWAGFGAPKPPRSQAELVAALQDAGGQELLAGLADHWQAMGIEDPDDLAAFAACGESVAQTVAKLAEPGVSVDPARLGLSDWEKIDPDLVQALPRAEDGYRDLCWIRARLRSAVPDGETGPQGLRALHLNTVAATQAVTRLEEVLGRSDGRPAQGFALSQLPVLIDPDTLLPDLRLSVAGETWTRVADFYRSGPSDGHYLLDPASGRITFGDGRRGRIPVAGAQIVAERYRHGGGRAGNVPEGTVTRIKGRIRGVKSMTNFRPATGGSDAETMEEVLLRAPSTLRSRDRAVTAQDFRDLALQTPGVPLHSATALARTAAVAQPDGSHALSERDGAVTLIVLPARDEPRPQPSRAELRGICAWLEPRRLVTTELHVIGPAYTRVTRFEARVTVSAAHDLATVQAALYDAILTFLHPVRGGRDGTGWPFGADIYYGDLYDLMLGVPGLRRVSGLAVDTEAGAGDAAADIAAIPEGTLPLLLRDVLRLTVSHG</sequence>
<gene>
    <name evidence="1" type="ORF">ICN82_09190</name>
</gene>
<proteinExistence type="predicted"/>
<dbReference type="InterPro" id="IPR011749">
    <property type="entry name" value="CHP02243"/>
</dbReference>
<accession>A0A8J6YSK2</accession>
<evidence type="ECO:0000313" key="2">
    <source>
        <dbReference type="Proteomes" id="UP000609121"/>
    </source>
</evidence>
<comment type="caution">
    <text evidence="1">The sequence shown here is derived from an EMBL/GenBank/DDBJ whole genome shotgun (WGS) entry which is preliminary data.</text>
</comment>
<reference evidence="1" key="1">
    <citation type="submission" date="2020-09" db="EMBL/GenBank/DDBJ databases">
        <title>A novel bacterium of genus Mangrovicoccus, isolated from South China Sea.</title>
        <authorList>
            <person name="Huang H."/>
            <person name="Mo K."/>
            <person name="Hu Y."/>
        </authorList>
    </citation>
    <scope>NUCLEOTIDE SEQUENCE</scope>
    <source>
        <strain evidence="1">HB182678</strain>
    </source>
</reference>